<evidence type="ECO:0000313" key="3">
    <source>
        <dbReference type="EMBL" id="OGC33984.1"/>
    </source>
</evidence>
<dbReference type="InterPro" id="IPR021301">
    <property type="entry name" value="DUF2779"/>
</dbReference>
<evidence type="ECO:0000259" key="1">
    <source>
        <dbReference type="Pfam" id="PF01930"/>
    </source>
</evidence>
<comment type="caution">
    <text evidence="3">The sequence shown here is derived from an EMBL/GenBank/DDBJ whole genome shotgun (WGS) entry which is preliminary data.</text>
</comment>
<name>A0A1F4TMR6_UNCSA</name>
<reference evidence="3 4" key="1">
    <citation type="journal article" date="2016" name="Nat. Commun.">
        <title>Thousands of microbial genomes shed light on interconnected biogeochemical processes in an aquifer system.</title>
        <authorList>
            <person name="Anantharaman K."/>
            <person name="Brown C.T."/>
            <person name="Hug L.A."/>
            <person name="Sharon I."/>
            <person name="Castelle C.J."/>
            <person name="Probst A.J."/>
            <person name="Thomas B.C."/>
            <person name="Singh A."/>
            <person name="Wilkins M.J."/>
            <person name="Karaoz U."/>
            <person name="Brodie E.L."/>
            <person name="Williams K.H."/>
            <person name="Hubbard S.S."/>
            <person name="Banfield J.F."/>
        </authorList>
    </citation>
    <scope>NUCLEOTIDE SEQUENCE [LARGE SCALE GENOMIC DNA]</scope>
</reference>
<dbReference type="Gene3D" id="3.90.320.10">
    <property type="match status" value="1"/>
</dbReference>
<gene>
    <name evidence="3" type="ORF">A2311_05665</name>
</gene>
<dbReference type="EMBL" id="MEUF01000051">
    <property type="protein sequence ID" value="OGC33984.1"/>
    <property type="molecule type" value="Genomic_DNA"/>
</dbReference>
<evidence type="ECO:0000259" key="2">
    <source>
        <dbReference type="Pfam" id="PF11074"/>
    </source>
</evidence>
<protein>
    <recommendedName>
        <fullName evidence="5">DUF2779 domain-containing protein</fullName>
    </recommendedName>
</protein>
<organism evidence="3 4">
    <name type="scientific">candidate division WOR-1 bacterium RIFOXYB2_FULL_48_7</name>
    <dbReference type="NCBI Taxonomy" id="1802583"/>
    <lineage>
        <taxon>Bacteria</taxon>
        <taxon>Bacillati</taxon>
        <taxon>Saganbacteria</taxon>
    </lineage>
</organism>
<dbReference type="InterPro" id="IPR022765">
    <property type="entry name" value="Dna2/Cas4_DUF83"/>
</dbReference>
<evidence type="ECO:0000313" key="4">
    <source>
        <dbReference type="Proteomes" id="UP000178951"/>
    </source>
</evidence>
<sequence>MSEPKPTFISKSKFMEGRHCPKLFWYEFKRKNAIPPYDPLTKAVMEEGKKVGKYAQLIYPNGILIERDWSAVRTHEKTLQALRQGQPIFEGGLVFGQAYAIADIFLPAGNGDWDLIEVKSSTSLKNDYYDDIAFQKFVYTGAGLPLRRCFLMVLDRDYIKKGAIEPGKLFRREDVTETVDERLPGVRETYQQLLEVLQLPEPPDIQLGTQCNNCALKEVCWHFLPEDDHVFVLHKGEKVAYDLMSKGILKLADLPPQYELNEKHKIQHEAIVNNRAYIDKAAINEFLAGLKYPLYFLDFETLAPAVPIYDLSHPYEEIPFQYSLHKQAVPDGVVEHAPFLAAGQADPRPEVLQLLREQLGSQGSILAYNANYELNCLKRAAAAFPQHQSWVDSLADRFVDLWQPFKNFAYYHPDQQESTSMKVVLPALTGAGYDKLEIGEGWTARQEYMRVTFEPEIDPADRQAVRSALEKYCALDTKGMVDIVEALKQEIRH</sequence>
<dbReference type="Pfam" id="PF11074">
    <property type="entry name" value="DUF2779"/>
    <property type="match status" value="1"/>
</dbReference>
<dbReference type="AlphaFoldDB" id="A0A1F4TMR6"/>
<dbReference type="Pfam" id="PF01930">
    <property type="entry name" value="Cas_Cas4"/>
    <property type="match status" value="1"/>
</dbReference>
<evidence type="ECO:0008006" key="5">
    <source>
        <dbReference type="Google" id="ProtNLM"/>
    </source>
</evidence>
<dbReference type="InterPro" id="IPR011604">
    <property type="entry name" value="PDDEXK-like_dom_sf"/>
</dbReference>
<proteinExistence type="predicted"/>
<dbReference type="Proteomes" id="UP000178951">
    <property type="component" value="Unassembled WGS sequence"/>
</dbReference>
<feature type="domain" description="DUF83" evidence="1">
    <location>
        <begin position="151"/>
        <end position="221"/>
    </location>
</feature>
<accession>A0A1F4TMR6</accession>
<dbReference type="STRING" id="1802583.A2311_05665"/>
<feature type="domain" description="DUF2779" evidence="2">
    <location>
        <begin position="295"/>
        <end position="420"/>
    </location>
</feature>